<feature type="chain" id="PRO_5003840763" evidence="1">
    <location>
        <begin position="20"/>
        <end position="527"/>
    </location>
</feature>
<gene>
    <name evidence="3" type="ORF">HMPREF9448_02228</name>
</gene>
<dbReference type="InterPro" id="IPR008979">
    <property type="entry name" value="Galactose-bd-like_sf"/>
</dbReference>
<evidence type="ECO:0000256" key="1">
    <source>
        <dbReference type="SAM" id="SignalP"/>
    </source>
</evidence>
<dbReference type="GeneID" id="77849432"/>
<dbReference type="eggNOG" id="COG4733">
    <property type="taxonomic scope" value="Bacteria"/>
</dbReference>
<feature type="signal peptide" evidence="1">
    <location>
        <begin position="1"/>
        <end position="19"/>
    </location>
</feature>
<dbReference type="OrthoDB" id="9801077at2"/>
<dbReference type="PROSITE" id="PS51175">
    <property type="entry name" value="CBM6"/>
    <property type="match status" value="1"/>
</dbReference>
<name>K0X5A5_9BACT</name>
<feature type="domain" description="CBM6" evidence="2">
    <location>
        <begin position="24"/>
        <end position="147"/>
    </location>
</feature>
<dbReference type="SUPFAM" id="SSF49785">
    <property type="entry name" value="Galactose-binding domain-like"/>
    <property type="match status" value="1"/>
</dbReference>
<dbReference type="EMBL" id="ADLE01000015">
    <property type="protein sequence ID" value="EJZ62874.1"/>
    <property type="molecule type" value="Genomic_DNA"/>
</dbReference>
<dbReference type="Proteomes" id="UP000006044">
    <property type="component" value="Unassembled WGS sequence"/>
</dbReference>
<evidence type="ECO:0000313" key="4">
    <source>
        <dbReference type="Proteomes" id="UP000006044"/>
    </source>
</evidence>
<proteinExistence type="predicted"/>
<dbReference type="AlphaFoldDB" id="K0X5A5"/>
<keyword evidence="4" id="KW-1185">Reference proteome</keyword>
<comment type="caution">
    <text evidence="3">The sequence shown here is derived from an EMBL/GenBank/DDBJ whole genome shotgun (WGS) entry which is preliminary data.</text>
</comment>
<evidence type="ECO:0000313" key="3">
    <source>
        <dbReference type="EMBL" id="EJZ62874.1"/>
    </source>
</evidence>
<dbReference type="RefSeq" id="WP_008862618.1">
    <property type="nucleotide sequence ID" value="NZ_JH815205.1"/>
</dbReference>
<organism evidence="3 4">
    <name type="scientific">Barnesiella intestinihominis YIT 11860</name>
    <dbReference type="NCBI Taxonomy" id="742726"/>
    <lineage>
        <taxon>Bacteria</taxon>
        <taxon>Pseudomonadati</taxon>
        <taxon>Bacteroidota</taxon>
        <taxon>Bacteroidia</taxon>
        <taxon>Bacteroidales</taxon>
        <taxon>Barnesiellaceae</taxon>
        <taxon>Barnesiella</taxon>
    </lineage>
</organism>
<protein>
    <submittedName>
        <fullName evidence="3">Por secretion system C-terminal sorting domain-containing protein</fullName>
    </submittedName>
</protein>
<dbReference type="HOGENOM" id="CLU_516454_0_0_10"/>
<evidence type="ECO:0000259" key="2">
    <source>
        <dbReference type="PROSITE" id="PS51175"/>
    </source>
</evidence>
<dbReference type="Gene3D" id="2.60.120.260">
    <property type="entry name" value="Galactose-binding domain-like"/>
    <property type="match status" value="2"/>
</dbReference>
<reference evidence="3 4" key="1">
    <citation type="submission" date="2012-08" db="EMBL/GenBank/DDBJ databases">
        <title>The Genome Sequence of Barnesiella intestinihominis YIT 11860.</title>
        <authorList>
            <consortium name="The Broad Institute Genome Sequencing Platform"/>
            <person name="Earl A."/>
            <person name="Ward D."/>
            <person name="Feldgarden M."/>
            <person name="Gevers D."/>
            <person name="Morotomi M."/>
            <person name="Walker B."/>
            <person name="Young S.K."/>
            <person name="Zeng Q."/>
            <person name="Gargeya S."/>
            <person name="Fitzgerald M."/>
            <person name="Haas B."/>
            <person name="Abouelleil A."/>
            <person name="Alvarado L."/>
            <person name="Arachchi H.M."/>
            <person name="Berlin A.M."/>
            <person name="Chapman S.B."/>
            <person name="Goldberg J."/>
            <person name="Griggs A."/>
            <person name="Gujja S."/>
            <person name="Hansen M."/>
            <person name="Howarth C."/>
            <person name="Imamovic A."/>
            <person name="Larimer J."/>
            <person name="McCowen C."/>
            <person name="Montmayeur A."/>
            <person name="Murphy C."/>
            <person name="Neiman D."/>
            <person name="Pearson M."/>
            <person name="Priest M."/>
            <person name="Roberts A."/>
            <person name="Saif S."/>
            <person name="Shea T."/>
            <person name="Sisk P."/>
            <person name="Sykes S."/>
            <person name="Wortman J."/>
            <person name="Nusbaum C."/>
            <person name="Birren B."/>
        </authorList>
    </citation>
    <scope>NUCLEOTIDE SEQUENCE [LARGE SCALE GENOMIC DNA]</scope>
    <source>
        <strain evidence="3 4">YIT 11860</strain>
    </source>
</reference>
<sequence>MKKFKILLLSLLPAAGLCAQNPLLVLEAEDAVLTPPVKVKYVNGYSGDAYVGDNDNGSEILFRNVYVDKEGTYEFRTYYTSMFIRSIAVQTGFYAPVVIGMTETTEDWNRPPVGMMLSYIYLDKGDNTIKITPYNGGGPNIDKFEIWETEVKMPKPEKMKAAYAYDLTDNAAITIGGKDISGSALNDNDEYTVYDLQAASDYIYVTCTDPCLVTGYLFSEGEVTSQNVDSWSLEYSVDGRNYSQLNSGGSTRYSAATLFTISRQPHADAGKAARYYRIDTKGRNVGEIQLFGIPYYESADHKNFPADITENVDVFSNVIGSPLGAFTIADERYFNLFDRDMQRKYYSDESPVFNVEVELDKPYRLDYYTLTSCQDYPERDPKSWVVEGFDKDWEAVSEVNGFVFPCRYATMKFAVNGTKLYKGYRLRTVENNGADSFQLLKWQLFGSDKPSSVTKPVTEGIDVATQNHEIVITMDSDGFCKVVNLSGQIVYESEITGRVNRIPVPPGAYLVGIIVQQEQVVQKVIVK</sequence>
<dbReference type="STRING" id="742726.HMPREF9448_02228"/>
<dbReference type="InterPro" id="IPR005084">
    <property type="entry name" value="CBM6"/>
</dbReference>
<keyword evidence="1" id="KW-0732">Signal</keyword>
<dbReference type="GO" id="GO:0030246">
    <property type="term" value="F:carbohydrate binding"/>
    <property type="evidence" value="ECO:0007669"/>
    <property type="project" value="InterPro"/>
</dbReference>
<accession>K0X5A5</accession>